<reference evidence="12 13" key="1">
    <citation type="journal article" date="2014" name="Int. J. Syst. Evol. Microbiol.">
        <title>Complete genome sequence of Corynebacterium casei LMG S-19264T (=DSM 44701T), isolated from a smear-ripened cheese.</title>
        <authorList>
            <consortium name="US DOE Joint Genome Institute (JGI-PGF)"/>
            <person name="Walter F."/>
            <person name="Albersmeier A."/>
            <person name="Kalinowski J."/>
            <person name="Ruckert C."/>
        </authorList>
    </citation>
    <scope>NUCLEOTIDE SEQUENCE [LARGE SCALE GENOMIC DNA]</scope>
    <source>
        <strain evidence="12 13">KCTC 19473</strain>
    </source>
</reference>
<feature type="binding site" evidence="11">
    <location>
        <position position="218"/>
    </location>
    <ligand>
        <name>Mg(2+)</name>
        <dbReference type="ChEBI" id="CHEBI:18420"/>
        <label>1</label>
        <note>catalytic</note>
    </ligand>
</feature>
<dbReference type="Proteomes" id="UP000654947">
    <property type="component" value="Unassembled WGS sequence"/>
</dbReference>
<evidence type="ECO:0000256" key="6">
    <source>
        <dbReference type="ARBA" id="ARBA00022801"/>
    </source>
</evidence>
<dbReference type="EC" id="3.1.3.15" evidence="3"/>
<dbReference type="PANTHER" id="PTHR20854">
    <property type="entry name" value="INOSITOL MONOPHOSPHATASE"/>
    <property type="match status" value="1"/>
</dbReference>
<accession>A0A919CHL8</accession>
<feature type="binding site" evidence="11">
    <location>
        <position position="90"/>
    </location>
    <ligand>
        <name>Mg(2+)</name>
        <dbReference type="ChEBI" id="CHEBI:18420"/>
        <label>2</label>
    </ligand>
</feature>
<dbReference type="PRINTS" id="PR00377">
    <property type="entry name" value="IMPHPHTASES"/>
</dbReference>
<dbReference type="Gene3D" id="3.30.540.10">
    <property type="entry name" value="Fructose-1,6-Bisphosphatase, subunit A, domain 1"/>
    <property type="match status" value="1"/>
</dbReference>
<evidence type="ECO:0000256" key="9">
    <source>
        <dbReference type="ARBA" id="ARBA00049158"/>
    </source>
</evidence>
<dbReference type="GO" id="GO:0008934">
    <property type="term" value="F:inositol monophosphate 1-phosphatase activity"/>
    <property type="evidence" value="ECO:0007669"/>
    <property type="project" value="TreeGrafter"/>
</dbReference>
<comment type="function">
    <text evidence="10">Catalyzes the dephosphorylation of histidinol-phosphate to histidinol, the direct precursor of histidine.</text>
</comment>
<gene>
    <name evidence="12" type="primary">suhB</name>
    <name evidence="12" type="ORF">GCM10007147_24370</name>
</gene>
<dbReference type="GO" id="GO:0007165">
    <property type="term" value="P:signal transduction"/>
    <property type="evidence" value="ECO:0007669"/>
    <property type="project" value="TreeGrafter"/>
</dbReference>
<evidence type="ECO:0000256" key="1">
    <source>
        <dbReference type="ARBA" id="ARBA00001946"/>
    </source>
</evidence>
<dbReference type="FunFam" id="3.30.540.10:FF:000003">
    <property type="entry name" value="Inositol-1-monophosphatase"/>
    <property type="match status" value="1"/>
</dbReference>
<keyword evidence="6" id="KW-0378">Hydrolase</keyword>
<comment type="catalytic activity">
    <reaction evidence="9">
        <text>L-histidinol phosphate + H2O = L-histidinol + phosphate</text>
        <dbReference type="Rhea" id="RHEA:14465"/>
        <dbReference type="ChEBI" id="CHEBI:15377"/>
        <dbReference type="ChEBI" id="CHEBI:43474"/>
        <dbReference type="ChEBI" id="CHEBI:57699"/>
        <dbReference type="ChEBI" id="CHEBI:57980"/>
        <dbReference type="EC" id="3.1.3.15"/>
    </reaction>
</comment>
<dbReference type="GO" id="GO:0006020">
    <property type="term" value="P:inositol metabolic process"/>
    <property type="evidence" value="ECO:0007669"/>
    <property type="project" value="TreeGrafter"/>
</dbReference>
<dbReference type="Pfam" id="PF00459">
    <property type="entry name" value="Inositol_P"/>
    <property type="match status" value="1"/>
</dbReference>
<feature type="binding site" evidence="11">
    <location>
        <position position="70"/>
    </location>
    <ligand>
        <name>Mg(2+)</name>
        <dbReference type="ChEBI" id="CHEBI:18420"/>
        <label>1</label>
        <note>catalytic</note>
    </ligand>
</feature>
<dbReference type="SUPFAM" id="SSF56655">
    <property type="entry name" value="Carbohydrate phosphatase"/>
    <property type="match status" value="1"/>
</dbReference>
<evidence type="ECO:0000256" key="5">
    <source>
        <dbReference type="ARBA" id="ARBA00022723"/>
    </source>
</evidence>
<dbReference type="PANTHER" id="PTHR20854:SF4">
    <property type="entry name" value="INOSITOL-1-MONOPHOSPHATASE-RELATED"/>
    <property type="match status" value="1"/>
</dbReference>
<dbReference type="RefSeq" id="WP_026116057.1">
    <property type="nucleotide sequence ID" value="NZ_BMXL01000011.1"/>
</dbReference>
<dbReference type="GO" id="GO:0004401">
    <property type="term" value="F:histidinol-phosphatase activity"/>
    <property type="evidence" value="ECO:0007669"/>
    <property type="project" value="UniProtKB-EC"/>
</dbReference>
<feature type="binding site" evidence="11">
    <location>
        <position position="87"/>
    </location>
    <ligand>
        <name>Mg(2+)</name>
        <dbReference type="ChEBI" id="CHEBI:18420"/>
        <label>1</label>
        <note>catalytic</note>
    </ligand>
</feature>
<evidence type="ECO:0000313" key="13">
    <source>
        <dbReference type="Proteomes" id="UP000654947"/>
    </source>
</evidence>
<keyword evidence="13" id="KW-1185">Reference proteome</keyword>
<dbReference type="InterPro" id="IPR000760">
    <property type="entry name" value="Inositol_monophosphatase-like"/>
</dbReference>
<evidence type="ECO:0000256" key="7">
    <source>
        <dbReference type="ARBA" id="ARBA00022842"/>
    </source>
</evidence>
<dbReference type="EMBL" id="BMXL01000011">
    <property type="protein sequence ID" value="GHD26425.1"/>
    <property type="molecule type" value="Genomic_DNA"/>
</dbReference>
<dbReference type="GO" id="GO:0046872">
    <property type="term" value="F:metal ion binding"/>
    <property type="evidence" value="ECO:0007669"/>
    <property type="project" value="UniProtKB-KW"/>
</dbReference>
<protein>
    <recommendedName>
        <fullName evidence="4">Histidinol-phosphatase</fullName>
        <ecNumber evidence="3">3.1.3.15</ecNumber>
    </recommendedName>
    <alternativeName>
        <fullName evidence="8">Histidinol-phosphate phosphatase</fullName>
    </alternativeName>
</protein>
<keyword evidence="5 11" id="KW-0479">Metal-binding</keyword>
<dbReference type="Gene3D" id="3.40.190.80">
    <property type="match status" value="1"/>
</dbReference>
<comment type="caution">
    <text evidence="12">The sequence shown here is derived from an EMBL/GenBank/DDBJ whole genome shotgun (WGS) entry which is preliminary data.</text>
</comment>
<sequence length="266" mass="28620">MNGSYKADLRLALGAAEAAAAYAVEARSGAEYRVDAKADGSPVSTADLRAEEAVRQLIVTERPDDHFLGEESPRSFSASASRVWVVDPIDATRNFVRGIPIWATLIALLDQGHPVVGVVYAPDLGRCWWAAAGEGAFCGESPSDQGRKIHTRDTEQPQDAYISTTAFDTWNEYGLMDEYQYLASRSYCNRGFGDFFQHCLVAEGVLDAALEPVVAPWDVAALVPVVSEAGGKCTDLHGGELPVAGGRGIVSSTPALHQQIMEVFTR</sequence>
<proteinExistence type="predicted"/>
<evidence type="ECO:0000256" key="2">
    <source>
        <dbReference type="ARBA" id="ARBA00004970"/>
    </source>
</evidence>
<feature type="binding site" evidence="11">
    <location>
        <position position="89"/>
    </location>
    <ligand>
        <name>Mg(2+)</name>
        <dbReference type="ChEBI" id="CHEBI:18420"/>
        <label>1</label>
        <note>catalytic</note>
    </ligand>
</feature>
<evidence type="ECO:0000256" key="11">
    <source>
        <dbReference type="PIRSR" id="PIRSR600760-2"/>
    </source>
</evidence>
<name>A0A919CHL8_9ACTN</name>
<evidence type="ECO:0000256" key="8">
    <source>
        <dbReference type="ARBA" id="ARBA00033209"/>
    </source>
</evidence>
<comment type="pathway">
    <text evidence="2">Amino-acid biosynthesis; L-histidine biosynthesis; L-histidine from 5-phospho-alpha-D-ribose 1-diphosphate: step 8/9.</text>
</comment>
<keyword evidence="7 11" id="KW-0460">Magnesium</keyword>
<evidence type="ECO:0000313" key="12">
    <source>
        <dbReference type="EMBL" id="GHD26425.1"/>
    </source>
</evidence>
<evidence type="ECO:0000256" key="3">
    <source>
        <dbReference type="ARBA" id="ARBA00013085"/>
    </source>
</evidence>
<organism evidence="12 13">
    <name type="scientific">Nocardiopsis kunsanensis</name>
    <dbReference type="NCBI Taxonomy" id="141693"/>
    <lineage>
        <taxon>Bacteria</taxon>
        <taxon>Bacillati</taxon>
        <taxon>Actinomycetota</taxon>
        <taxon>Actinomycetes</taxon>
        <taxon>Streptosporangiales</taxon>
        <taxon>Nocardiopsidaceae</taxon>
        <taxon>Nocardiopsis</taxon>
    </lineage>
</organism>
<evidence type="ECO:0000256" key="10">
    <source>
        <dbReference type="ARBA" id="ARBA00053547"/>
    </source>
</evidence>
<comment type="cofactor">
    <cofactor evidence="1 11">
        <name>Mg(2+)</name>
        <dbReference type="ChEBI" id="CHEBI:18420"/>
    </cofactor>
</comment>
<dbReference type="AlphaFoldDB" id="A0A919CHL8"/>
<evidence type="ECO:0000256" key="4">
    <source>
        <dbReference type="ARBA" id="ARBA00021697"/>
    </source>
</evidence>